<gene>
    <name evidence="2" type="ORF">Pmani_013841</name>
</gene>
<evidence type="ECO:0000313" key="3">
    <source>
        <dbReference type="Proteomes" id="UP001292094"/>
    </source>
</evidence>
<accession>A0AAE1U987</accession>
<reference evidence="2" key="1">
    <citation type="submission" date="2023-11" db="EMBL/GenBank/DDBJ databases">
        <title>Genome assemblies of two species of porcelain crab, Petrolisthes cinctipes and Petrolisthes manimaculis (Anomura: Porcellanidae).</title>
        <authorList>
            <person name="Angst P."/>
        </authorList>
    </citation>
    <scope>NUCLEOTIDE SEQUENCE</scope>
    <source>
        <strain evidence="2">PB745_02</strain>
        <tissue evidence="2">Gill</tissue>
    </source>
</reference>
<dbReference type="Proteomes" id="UP001292094">
    <property type="component" value="Unassembled WGS sequence"/>
</dbReference>
<name>A0AAE1U987_9EUCA</name>
<feature type="region of interest" description="Disordered" evidence="1">
    <location>
        <begin position="47"/>
        <end position="88"/>
    </location>
</feature>
<dbReference type="EMBL" id="JAWZYT010001170">
    <property type="protein sequence ID" value="KAK4314897.1"/>
    <property type="molecule type" value="Genomic_DNA"/>
</dbReference>
<protein>
    <submittedName>
        <fullName evidence="2">Uncharacterized protein</fullName>
    </submittedName>
</protein>
<organism evidence="2 3">
    <name type="scientific">Petrolisthes manimaculis</name>
    <dbReference type="NCBI Taxonomy" id="1843537"/>
    <lineage>
        <taxon>Eukaryota</taxon>
        <taxon>Metazoa</taxon>
        <taxon>Ecdysozoa</taxon>
        <taxon>Arthropoda</taxon>
        <taxon>Crustacea</taxon>
        <taxon>Multicrustacea</taxon>
        <taxon>Malacostraca</taxon>
        <taxon>Eumalacostraca</taxon>
        <taxon>Eucarida</taxon>
        <taxon>Decapoda</taxon>
        <taxon>Pleocyemata</taxon>
        <taxon>Anomura</taxon>
        <taxon>Galatheoidea</taxon>
        <taxon>Porcellanidae</taxon>
        <taxon>Petrolisthes</taxon>
    </lineage>
</organism>
<proteinExistence type="predicted"/>
<feature type="compositionally biased region" description="Low complexity" evidence="1">
    <location>
        <begin position="71"/>
        <end position="88"/>
    </location>
</feature>
<dbReference type="AlphaFoldDB" id="A0AAE1U987"/>
<keyword evidence="3" id="KW-1185">Reference proteome</keyword>
<comment type="caution">
    <text evidence="2">The sequence shown here is derived from an EMBL/GenBank/DDBJ whole genome shotgun (WGS) entry which is preliminary data.</text>
</comment>
<evidence type="ECO:0000256" key="1">
    <source>
        <dbReference type="SAM" id="MobiDB-lite"/>
    </source>
</evidence>
<evidence type="ECO:0000313" key="2">
    <source>
        <dbReference type="EMBL" id="KAK4314897.1"/>
    </source>
</evidence>
<sequence length="88" mass="9880">MLRGTRSVERDWEGREVPGVLRGTRLQGDHSNACRLPPSTQLNACDRNCGSDGDHTDQHSHKNNNPKWTETNKNNTNVRNSKNVKSSP</sequence>